<reference evidence="1" key="2">
    <citation type="journal article" date="2022" name="New Phytol.">
        <title>Evolutionary transition to the ectomycorrhizal habit in the genomes of a hyperdiverse lineage of mushroom-forming fungi.</title>
        <authorList>
            <person name="Looney B."/>
            <person name="Miyauchi S."/>
            <person name="Morin E."/>
            <person name="Drula E."/>
            <person name="Courty P.E."/>
            <person name="Kohler A."/>
            <person name="Kuo A."/>
            <person name="LaButti K."/>
            <person name="Pangilinan J."/>
            <person name="Lipzen A."/>
            <person name="Riley R."/>
            <person name="Andreopoulos W."/>
            <person name="He G."/>
            <person name="Johnson J."/>
            <person name="Nolan M."/>
            <person name="Tritt A."/>
            <person name="Barry K.W."/>
            <person name="Grigoriev I.V."/>
            <person name="Nagy L.G."/>
            <person name="Hibbett D."/>
            <person name="Henrissat B."/>
            <person name="Matheny P.B."/>
            <person name="Labbe J."/>
            <person name="Martin F.M."/>
        </authorList>
    </citation>
    <scope>NUCLEOTIDE SEQUENCE</scope>
    <source>
        <strain evidence="1">FP105234-sp</strain>
    </source>
</reference>
<dbReference type="EMBL" id="MU276189">
    <property type="protein sequence ID" value="KAI0040520.1"/>
    <property type="molecule type" value="Genomic_DNA"/>
</dbReference>
<protein>
    <submittedName>
        <fullName evidence="1">Uncharacterized protein</fullName>
    </submittedName>
</protein>
<gene>
    <name evidence="1" type="ORF">FA95DRAFT_1599387</name>
</gene>
<evidence type="ECO:0000313" key="1">
    <source>
        <dbReference type="EMBL" id="KAI0040520.1"/>
    </source>
</evidence>
<evidence type="ECO:0000313" key="2">
    <source>
        <dbReference type="Proteomes" id="UP000814033"/>
    </source>
</evidence>
<proteinExistence type="predicted"/>
<sequence length="337" mass="37149">MVWTAPAGRHCLPRRPCLLLTRPLRDHHRTSLTTHRLPTEGANTTEIRALLSSALTEDDSTTNFDFHALKSTIGTHNHATILEMHVLRAGANASGKPYAARKDASEERYRMYVYGDTAPTDAVALECVPPPLCLTPPHIKHRRFVRRAMVKPWAPHAPIISAAMVFAPDFGPYKAALAPFLCTLPCPFTFDLPGYPRDEKDEDPSAPQSLDAALERVLAAKQRGNAAFADLQRNGALDAYTSSCKWLRRAATRASCKEEERANALVAVVAANRAAVHLRGSPVAEFELHQAVQAGEVAEGMDLTYAKARRAFERGLNNVAECNRQQIQDESEKLRKA</sequence>
<dbReference type="Proteomes" id="UP000814033">
    <property type="component" value="Unassembled WGS sequence"/>
</dbReference>
<comment type="caution">
    <text evidence="1">The sequence shown here is derived from an EMBL/GenBank/DDBJ whole genome shotgun (WGS) entry which is preliminary data.</text>
</comment>
<keyword evidence="2" id="KW-1185">Reference proteome</keyword>
<accession>A0ACB8R9A3</accession>
<reference evidence="1" key="1">
    <citation type="submission" date="2021-02" db="EMBL/GenBank/DDBJ databases">
        <authorList>
            <consortium name="DOE Joint Genome Institute"/>
            <person name="Ahrendt S."/>
            <person name="Looney B.P."/>
            <person name="Miyauchi S."/>
            <person name="Morin E."/>
            <person name="Drula E."/>
            <person name="Courty P.E."/>
            <person name="Chicoki N."/>
            <person name="Fauchery L."/>
            <person name="Kohler A."/>
            <person name="Kuo A."/>
            <person name="Labutti K."/>
            <person name="Pangilinan J."/>
            <person name="Lipzen A."/>
            <person name="Riley R."/>
            <person name="Andreopoulos W."/>
            <person name="He G."/>
            <person name="Johnson J."/>
            <person name="Barry K.W."/>
            <person name="Grigoriev I.V."/>
            <person name="Nagy L."/>
            <person name="Hibbett D."/>
            <person name="Henrissat B."/>
            <person name="Matheny P.B."/>
            <person name="Labbe J."/>
            <person name="Martin F."/>
        </authorList>
    </citation>
    <scope>NUCLEOTIDE SEQUENCE</scope>
    <source>
        <strain evidence="1">FP105234-sp</strain>
    </source>
</reference>
<name>A0ACB8R9A3_9AGAM</name>
<organism evidence="1 2">
    <name type="scientific">Auriscalpium vulgare</name>
    <dbReference type="NCBI Taxonomy" id="40419"/>
    <lineage>
        <taxon>Eukaryota</taxon>
        <taxon>Fungi</taxon>
        <taxon>Dikarya</taxon>
        <taxon>Basidiomycota</taxon>
        <taxon>Agaricomycotina</taxon>
        <taxon>Agaricomycetes</taxon>
        <taxon>Russulales</taxon>
        <taxon>Auriscalpiaceae</taxon>
        <taxon>Auriscalpium</taxon>
    </lineage>
</organism>